<proteinExistence type="predicted"/>
<dbReference type="EMBL" id="MK500329">
    <property type="protein sequence ID" value="QBK86050.1"/>
    <property type="molecule type" value="Genomic_DNA"/>
</dbReference>
<sequence>MHLYPNAMHLGLLSLYKNTFRISNGSYVLTLLYKKNNFDIYSEYFESINVYFSRLSRFLFENSQLFSSTHTLKPCVCGNFYFQYSNQKFLRVVPYYEVFEILRDRKLRKITFLIHLKSGRTI</sequence>
<gene>
    <name evidence="1" type="ORF">LCMAC101_06450</name>
</gene>
<accession>A0A481YST6</accession>
<organism evidence="1">
    <name type="scientific">Marseillevirus LCMAC101</name>
    <dbReference type="NCBI Taxonomy" id="2506602"/>
    <lineage>
        <taxon>Viruses</taxon>
        <taxon>Varidnaviria</taxon>
        <taxon>Bamfordvirae</taxon>
        <taxon>Nucleocytoviricota</taxon>
        <taxon>Megaviricetes</taxon>
        <taxon>Pimascovirales</taxon>
        <taxon>Pimascovirales incertae sedis</taxon>
        <taxon>Marseilleviridae</taxon>
    </lineage>
</organism>
<protein>
    <submittedName>
        <fullName evidence="1">Uncharacterized protein</fullName>
    </submittedName>
</protein>
<name>A0A481YST6_9VIRU</name>
<evidence type="ECO:0000313" key="1">
    <source>
        <dbReference type="EMBL" id="QBK86050.1"/>
    </source>
</evidence>
<reference evidence="1" key="1">
    <citation type="journal article" date="2019" name="MBio">
        <title>Virus Genomes from Deep Sea Sediments Expand the Ocean Megavirome and Support Independent Origins of Viral Gigantism.</title>
        <authorList>
            <person name="Backstrom D."/>
            <person name="Yutin N."/>
            <person name="Jorgensen S.L."/>
            <person name="Dharamshi J."/>
            <person name="Homa F."/>
            <person name="Zaremba-Niedwiedzka K."/>
            <person name="Spang A."/>
            <person name="Wolf Y.I."/>
            <person name="Koonin E.V."/>
            <person name="Ettema T.J."/>
        </authorList>
    </citation>
    <scope>NUCLEOTIDE SEQUENCE</scope>
</reference>